<dbReference type="AlphaFoldDB" id="A0A2U1S5E1"/>
<dbReference type="GO" id="GO:0016758">
    <property type="term" value="F:hexosyltransferase activity"/>
    <property type="evidence" value="ECO:0007669"/>
    <property type="project" value="UniProtKB-ARBA"/>
</dbReference>
<evidence type="ECO:0000256" key="1">
    <source>
        <dbReference type="SAM" id="Coils"/>
    </source>
</evidence>
<evidence type="ECO:0000313" key="3">
    <source>
        <dbReference type="EMBL" id="PWB84745.1"/>
    </source>
</evidence>
<keyword evidence="3" id="KW-0808">Transferase</keyword>
<reference evidence="3 4" key="1">
    <citation type="submission" date="2017-03" db="EMBL/GenBank/DDBJ databases">
        <title>Genome sequence of Methanobrevibacter wosei.</title>
        <authorList>
            <person name="Poehlein A."/>
            <person name="Seedorf H."/>
            <person name="Daniel R."/>
        </authorList>
    </citation>
    <scope>NUCLEOTIDE SEQUENCE [LARGE SCALE GENOMIC DNA]</scope>
    <source>
        <strain evidence="3 4">DSM 11979</strain>
    </source>
</reference>
<dbReference type="EMBL" id="MZGU01000007">
    <property type="protein sequence ID" value="PWB84745.1"/>
    <property type="molecule type" value="Genomic_DNA"/>
</dbReference>
<dbReference type="InterPro" id="IPR001173">
    <property type="entry name" value="Glyco_trans_2-like"/>
</dbReference>
<proteinExistence type="predicted"/>
<dbReference type="Pfam" id="PF00535">
    <property type="entry name" value="Glycos_transf_2"/>
    <property type="match status" value="1"/>
</dbReference>
<dbReference type="EC" id="2.4.-.-" evidence="3"/>
<keyword evidence="4" id="KW-1185">Reference proteome</keyword>
<dbReference type="RefSeq" id="WP_116670290.1">
    <property type="nucleotide sequence ID" value="NZ_MZGU01000007.1"/>
</dbReference>
<dbReference type="InterPro" id="IPR029044">
    <property type="entry name" value="Nucleotide-diphossugar_trans"/>
</dbReference>
<dbReference type="Gene3D" id="3.90.550.10">
    <property type="entry name" value="Spore Coat Polysaccharide Biosynthesis Protein SpsA, Chain A"/>
    <property type="match status" value="1"/>
</dbReference>
<evidence type="ECO:0000259" key="2">
    <source>
        <dbReference type="Pfam" id="PF00535"/>
    </source>
</evidence>
<gene>
    <name evidence="3" type="primary">epsJ_6</name>
    <name evidence="3" type="ORF">MBBWO_15110</name>
</gene>
<keyword evidence="3" id="KW-0328">Glycosyltransferase</keyword>
<feature type="domain" description="Glycosyltransferase 2-like" evidence="2">
    <location>
        <begin position="6"/>
        <end position="135"/>
    </location>
</feature>
<evidence type="ECO:0000313" key="4">
    <source>
        <dbReference type="Proteomes" id="UP000245577"/>
    </source>
</evidence>
<accession>A0A2U1S5E1</accession>
<dbReference type="PANTHER" id="PTHR22916:SF3">
    <property type="entry name" value="UDP-GLCNAC:BETAGAL BETA-1,3-N-ACETYLGLUCOSAMINYLTRANSFERASE-LIKE PROTEIN 1"/>
    <property type="match status" value="1"/>
</dbReference>
<dbReference type="Proteomes" id="UP000245577">
    <property type="component" value="Unassembled WGS sequence"/>
</dbReference>
<comment type="caution">
    <text evidence="3">The sequence shown here is derived from an EMBL/GenBank/DDBJ whole genome shotgun (WGS) entry which is preliminary data.</text>
</comment>
<feature type="coiled-coil region" evidence="1">
    <location>
        <begin position="323"/>
        <end position="350"/>
    </location>
</feature>
<dbReference type="OrthoDB" id="46222at2157"/>
<dbReference type="CDD" id="cd00761">
    <property type="entry name" value="Glyco_tranf_GTA_type"/>
    <property type="match status" value="1"/>
</dbReference>
<keyword evidence="1" id="KW-0175">Coiled coil</keyword>
<sequence length="371" mass="43288">MSYKVTVIIPTYNSVDFLDETIDSIKNQTIGFENIELILVDDYSTDNTQEMIDEYCRKYENIKTYESGKKTGTPGRARNIAMKHAQADYIMFIDHDDKYSETCVENLYTAITENSADVAIGKFQNFGENNIVTEHWITENVILNSIDENLLFLSINGIWRMIFPKEFLKKHDITFPEGVFAEDLTFMIDVFVNSNKIVFINDIVYKFRLRTGENSSTSLSKGMHYLNGLIEGYKNTVEVLKKNNAMKYYDTVFNQHLTCWLSDVALSETISSDDKKMLIDKSVPFFKKMNNISPFPPNDTLKDIIYDISDENMEVAYEKVENYNIYTNQIHLLELEIENQRNRIANLQTTKGWFKYKTNNIKERLINKFNH</sequence>
<dbReference type="SUPFAM" id="SSF53448">
    <property type="entry name" value="Nucleotide-diphospho-sugar transferases"/>
    <property type="match status" value="1"/>
</dbReference>
<name>A0A2U1S5E1_9EURY</name>
<organism evidence="3 4">
    <name type="scientific">Methanobrevibacter woesei</name>
    <dbReference type="NCBI Taxonomy" id="190976"/>
    <lineage>
        <taxon>Archaea</taxon>
        <taxon>Methanobacteriati</taxon>
        <taxon>Methanobacteriota</taxon>
        <taxon>Methanomada group</taxon>
        <taxon>Methanobacteria</taxon>
        <taxon>Methanobacteriales</taxon>
        <taxon>Methanobacteriaceae</taxon>
        <taxon>Methanobrevibacter</taxon>
    </lineage>
</organism>
<protein>
    <submittedName>
        <fullName evidence="3">Putative glycosyltransferase EpsJ</fullName>
        <ecNumber evidence="3">2.4.-.-</ecNumber>
    </submittedName>
</protein>
<dbReference type="PANTHER" id="PTHR22916">
    <property type="entry name" value="GLYCOSYLTRANSFERASE"/>
    <property type="match status" value="1"/>
</dbReference>